<dbReference type="PANTHER" id="PTHR12338">
    <property type="entry name" value="AUTOTRANSPORTER"/>
    <property type="match status" value="1"/>
</dbReference>
<dbReference type="CDD" id="cd01344">
    <property type="entry name" value="PL2_Passenger_AT"/>
    <property type="match status" value="1"/>
</dbReference>
<keyword evidence="6" id="KW-1185">Reference proteome</keyword>
<gene>
    <name evidence="5" type="ORF">RHD99_15970</name>
</gene>
<feature type="region of interest" description="Disordered" evidence="3">
    <location>
        <begin position="2012"/>
        <end position="2032"/>
    </location>
</feature>
<dbReference type="InterPro" id="IPR012332">
    <property type="entry name" value="Autotransporter_pectin_lyase_C"/>
</dbReference>
<dbReference type="InterPro" id="IPR013425">
    <property type="entry name" value="Autotrns_rpt"/>
</dbReference>
<accession>A0ABY9S6A0</accession>
<evidence type="ECO:0000259" key="4">
    <source>
        <dbReference type="PROSITE" id="PS51208"/>
    </source>
</evidence>
<dbReference type="Pfam" id="PF03797">
    <property type="entry name" value="Autotransporter"/>
    <property type="match status" value="1"/>
</dbReference>
<evidence type="ECO:0000256" key="2">
    <source>
        <dbReference type="ARBA" id="ARBA00023026"/>
    </source>
</evidence>
<dbReference type="Gene3D" id="2.160.20.20">
    <property type="match status" value="1"/>
</dbReference>
<dbReference type="Pfam" id="PF12951">
    <property type="entry name" value="PATR"/>
    <property type="match status" value="1"/>
</dbReference>
<dbReference type="PROSITE" id="PS51208">
    <property type="entry name" value="AUTOTRANSPORTER"/>
    <property type="match status" value="1"/>
</dbReference>
<feature type="domain" description="Autotransporter" evidence="4">
    <location>
        <begin position="2073"/>
        <end position="2360"/>
    </location>
</feature>
<dbReference type="InterPro" id="IPR005546">
    <property type="entry name" value="Autotransporte_beta"/>
</dbReference>
<dbReference type="NCBIfam" id="TIGR02601">
    <property type="entry name" value="autotrns_rpt"/>
    <property type="match status" value="1"/>
</dbReference>
<keyword evidence="2" id="KW-0843">Virulence</keyword>
<dbReference type="SUPFAM" id="SSF103515">
    <property type="entry name" value="Autotransporter"/>
    <property type="match status" value="1"/>
</dbReference>
<dbReference type="InterPro" id="IPR050909">
    <property type="entry name" value="Bact_Autotransporter_VF"/>
</dbReference>
<dbReference type="NCBIfam" id="TIGR01414">
    <property type="entry name" value="autotrans_barl"/>
    <property type="match status" value="1"/>
</dbReference>
<name>A0ABY9S6A0_9ENTR</name>
<dbReference type="EMBL" id="CP133838">
    <property type="protein sequence ID" value="WMY72958.1"/>
    <property type="molecule type" value="Genomic_DNA"/>
</dbReference>
<dbReference type="Gene3D" id="2.40.128.130">
    <property type="entry name" value="Autotransporter beta-domain"/>
    <property type="match status" value="1"/>
</dbReference>
<dbReference type="InterPro" id="IPR006315">
    <property type="entry name" value="OM_autotransptr_brl_dom"/>
</dbReference>
<organism evidence="5 6">
    <name type="scientific">Buttiauxella selenatireducens</name>
    <dbReference type="NCBI Taxonomy" id="3073902"/>
    <lineage>
        <taxon>Bacteria</taxon>
        <taxon>Pseudomonadati</taxon>
        <taxon>Pseudomonadota</taxon>
        <taxon>Gammaproteobacteria</taxon>
        <taxon>Enterobacterales</taxon>
        <taxon>Enterobacteriaceae</taxon>
        <taxon>Buttiauxella</taxon>
    </lineage>
</organism>
<dbReference type="Pfam" id="PF13018">
    <property type="entry name" value="ESPR"/>
    <property type="match status" value="1"/>
</dbReference>
<dbReference type="PANTHER" id="PTHR12338:SF5">
    <property type="entry name" value="ANTIGEN 43-RELATED"/>
    <property type="match status" value="1"/>
</dbReference>
<evidence type="ECO:0000313" key="6">
    <source>
        <dbReference type="Proteomes" id="UP001246690"/>
    </source>
</evidence>
<proteinExistence type="predicted"/>
<protein>
    <submittedName>
        <fullName evidence="5">Autotransporter outer membrane beta-barrel domain-containing protein</fullName>
    </submittedName>
</protein>
<dbReference type="InterPro" id="IPR011050">
    <property type="entry name" value="Pectin_lyase_fold/virulence"/>
</dbReference>
<dbReference type="InterPro" id="IPR024973">
    <property type="entry name" value="ESPR"/>
</dbReference>
<dbReference type="SUPFAM" id="SSF51126">
    <property type="entry name" value="Pectin lyase-like"/>
    <property type="match status" value="1"/>
</dbReference>
<dbReference type="Pfam" id="PF18883">
    <property type="entry name" value="AC_1"/>
    <property type="match status" value="1"/>
</dbReference>
<dbReference type="RefSeq" id="WP_309875149.1">
    <property type="nucleotide sequence ID" value="NZ_CP133838.1"/>
</dbReference>
<sequence>MNKVFKVIWNHSLQCFVVTSELARNLGKVKSVVADTENSVATSATHSGPARSLLALLVASVLGLHATAANAIEITVNTTNPEDTNIGTVVTDMSDLIGSFGFINRGKPGFTDKTLGQARDEGIIVNPEQAAYVDLNIFKIGDKTSVISLPDTGGTNNTDTFKVFDNNKMLVSPAADFKITPSEAAGPNGQYIDKRFWEVKDGGDLTVHAGQAGSDWTNDPANQFKAYLKGTQSGVTTSSAFLVNAGSTLNYDTKTVVQAGDSRSNIKDPNTYIASFVSDTFVGKFTSILGERTVNTLGEFQQYNTDLINALQTGAVKLDETQYENELKKAWDSSLRQIFVDTGIPAVDATRASVDFDRVAYIHGNGAQAAINISKDSNIEIVSSDISLVRVENGASVVNEGVLGSAGSKVRGSVLIKATDSGTTVVNNGVLDAGTNPDMLNFITNSQGTQYTAATMGGESLQAMRILNGASALNNGVINVASHGINYANYAVFLSNLASFTNTGSINIAASPDATAAGAGVIDYGISIENNSAATNAGQIYIGRNPQRAVSDASPDLASIQPSIGVNVKSGTYTGLDGSNITIGSLTSNSTGIAAKSAAAHVNNGGAIDINGQRVDSPSNIGILAQLGATDVVNSGTINLNGVNASGIKVLAGSAAENTGTININGGLDPVSKLANYGMYVDGVDGGGAKGKQSGTVNLVGADTIGVHARNAGALTITDDAALTFSGGERQYGYFVIDAGTTISSTAKGTSDVKTKNSTLFRIEDGAKFVRDAAAAGRSTSIASGENSAIMQVTGKSSDVHAAGVDANITGKNATGIKVEGGAKGTLEADVKMKLMNEGATAGVVDGRYYDLAGIENEAKIGDSELTSFAELLSDSGDVASGAYGYKVLTRGKLIHEGTIDFKSDDSTGVLVNGGTLENRRNITVNGTGVHVTGDKSIVNNTATATVNATDGKAAYVVDGGASLALTGAGKTTASGTAHGILLDDGAVGLTVTGATINMSATGTGSGIENKAGVAGIALTNTTITVDQGIGVHTAASMAAKNSGTITVNGSGAGIRFEKVGVGGGTTDQAMDMSDSKELVITVKSKDGKGLVTNSSADLKTGVSVNVDNVEGGSAVIVNGTTKNIEQSGTLTSTSTISSVVDIDNGAVTTFKNSGTIQAATKAQKAVETLTGPGVVFTNLKDAVIQGHVNLMEGSNTINLEAGSQGTDFTTDEGDDVFNLNHLKSAVTGVFDTLTAGAGTDTLNVIDTNYILSSAGVFSGFEKINLKEKAQLVLSGTLLPLGDDKADAAGTGFNIDGESMLEINNVNNVSFGSHLAGTGLVKVGLMDDKSFDFTANNAGDKFAGTVALTHAKMELAGLNTQALSDATLRLDGYSNTHVGDGEQTIAGLKFNGGTLKFDSGTPGETVAKGSVHTTKSMDLSGTGNVQVAKGSVSNDHPLAPTLLDLLAQDDATTMVQLGKSDTATIGSGGALKLKDQDGNIITDSTTADIAQNGSTVAKGTYDYRLTSGDAADGLYINYGLTQVDLLTAGADALALNAAGLSGNAADLSAKITGTGDLAIDTGAGNTVSLSNTLNDYVGNTDIRSGTLKMIADNVLGQTDVLSLAADTALDMNGKAQTVGTLQSTAGSTVNLNGGALSLSHGGVSDGALAGSGELNVLADTLTVNGANADLSATTTVANGATVALNDVAGLGVGDIVNAGKVMFSDAAGTVANNIRDGVAAATRALSATAGSVDLVNSQLTLDGDNSGFSGVFNIDAASQLTATAAQQLGTADIADEGELVLNAADNWALTNNLSGAGNLTKQGAGVVTLSGNAAYTGLTDIQAGGLMLGSEAAPITLASSQVNVAQDAFLAGYGGVAGNVNNLGTLYVGAQNESGAAQTFTVGQDLVNNGTVNIAHGSVAGNVLNVNGNYTGNDGLINFNTVLGDDNSVTDKMVVAGNTAGTTNVSVTNAGGTGAQTLNGIELISVGGASDGEFKQAGRIVAGAYDYALVRGAGSNNANWYLSNAVDGTVPVDPTAPVDPSNPTDPAAPSAPEQIIRPEAGAYTANLAAANTMFLNRLHDRLGETQYTDALTGEEKVTSMWMRNVGGHTNSRDNSGQLKTQSNRYVLQMGGDVAQWSTDGLNRLHLGVMAGYGNSHSNTRSHATGYSADGSVDGYSTGVYATWYDNDAEKNGLYVDTWAQYSWFNNHVSGEKLATESYKSKGVTASVETGYTFNMGEFKGSKGTTNTWYIQPQAQAIWMGVEADDHREANGTKVQGSDGNVQTRLGARAYLKSHDASDNGKDREFQPFVEANWIHNTSNFSSTLDGVSSSQAGTRNIGEVKVGVEGQLNKNLNMWGNVGVQVGDKGYNDSAAMIGVKYSFK</sequence>
<keyword evidence="1" id="KW-0732">Signal</keyword>
<dbReference type="SMART" id="SM00869">
    <property type="entry name" value="Autotransporter"/>
    <property type="match status" value="1"/>
</dbReference>
<evidence type="ECO:0000256" key="3">
    <source>
        <dbReference type="SAM" id="MobiDB-lite"/>
    </source>
</evidence>
<evidence type="ECO:0000313" key="5">
    <source>
        <dbReference type="EMBL" id="WMY72958.1"/>
    </source>
</evidence>
<dbReference type="InterPro" id="IPR043990">
    <property type="entry name" value="AC_1"/>
</dbReference>
<reference evidence="5 6" key="1">
    <citation type="submission" date="2023-09" db="EMBL/GenBank/DDBJ databases">
        <title>Buttiauxella selenatireducens sp. nov., isolated from the rhizosphere of Cardamine hupingshanesis.</title>
        <authorList>
            <person name="Zhang S."/>
            <person name="Xu Z."/>
            <person name="Wang H."/>
            <person name="Guo Y."/>
        </authorList>
    </citation>
    <scope>NUCLEOTIDE SEQUENCE [LARGE SCALE GENOMIC DNA]</scope>
    <source>
        <strain evidence="5 6">R73</strain>
    </source>
</reference>
<dbReference type="InterPro" id="IPR036709">
    <property type="entry name" value="Autotransporte_beta_dom_sf"/>
</dbReference>
<evidence type="ECO:0000256" key="1">
    <source>
        <dbReference type="ARBA" id="ARBA00022729"/>
    </source>
</evidence>
<dbReference type="Proteomes" id="UP001246690">
    <property type="component" value="Chromosome"/>
</dbReference>